<name>A0AAN9EHB3_CROPI</name>
<dbReference type="EMBL" id="JAYWIO010000006">
    <property type="protein sequence ID" value="KAK7256231.1"/>
    <property type="molecule type" value="Genomic_DNA"/>
</dbReference>
<evidence type="ECO:0000313" key="2">
    <source>
        <dbReference type="Proteomes" id="UP001372338"/>
    </source>
</evidence>
<accession>A0AAN9EHB3</accession>
<dbReference type="Proteomes" id="UP001372338">
    <property type="component" value="Unassembled WGS sequence"/>
</dbReference>
<organism evidence="1 2">
    <name type="scientific">Crotalaria pallida</name>
    <name type="common">Smooth rattlebox</name>
    <name type="synonym">Crotalaria striata</name>
    <dbReference type="NCBI Taxonomy" id="3830"/>
    <lineage>
        <taxon>Eukaryota</taxon>
        <taxon>Viridiplantae</taxon>
        <taxon>Streptophyta</taxon>
        <taxon>Embryophyta</taxon>
        <taxon>Tracheophyta</taxon>
        <taxon>Spermatophyta</taxon>
        <taxon>Magnoliopsida</taxon>
        <taxon>eudicotyledons</taxon>
        <taxon>Gunneridae</taxon>
        <taxon>Pentapetalae</taxon>
        <taxon>rosids</taxon>
        <taxon>fabids</taxon>
        <taxon>Fabales</taxon>
        <taxon>Fabaceae</taxon>
        <taxon>Papilionoideae</taxon>
        <taxon>50 kb inversion clade</taxon>
        <taxon>genistoids sensu lato</taxon>
        <taxon>core genistoids</taxon>
        <taxon>Crotalarieae</taxon>
        <taxon>Crotalaria</taxon>
    </lineage>
</organism>
<protein>
    <submittedName>
        <fullName evidence="1">Uncharacterized protein</fullName>
    </submittedName>
</protein>
<reference evidence="1 2" key="1">
    <citation type="submission" date="2024-01" db="EMBL/GenBank/DDBJ databases">
        <title>The genomes of 5 underutilized Papilionoideae crops provide insights into root nodulation and disease resistanc.</title>
        <authorList>
            <person name="Yuan L."/>
        </authorList>
    </citation>
    <scope>NUCLEOTIDE SEQUENCE [LARGE SCALE GENOMIC DNA]</scope>
    <source>
        <strain evidence="1">ZHUSHIDOU_FW_LH</strain>
        <tissue evidence="1">Leaf</tissue>
    </source>
</reference>
<comment type="caution">
    <text evidence="1">The sequence shown here is derived from an EMBL/GenBank/DDBJ whole genome shotgun (WGS) entry which is preliminary data.</text>
</comment>
<sequence>MYTKIVSSDLIFEATGQRMCCPHEEEEYDTPILVKKRSDGIGKVVISRVFKFKSATAIDIDMLRFR</sequence>
<evidence type="ECO:0000313" key="1">
    <source>
        <dbReference type="EMBL" id="KAK7256231.1"/>
    </source>
</evidence>
<proteinExistence type="predicted"/>
<gene>
    <name evidence="1" type="ORF">RIF29_29670</name>
</gene>
<keyword evidence="2" id="KW-1185">Reference proteome</keyword>
<dbReference type="AlphaFoldDB" id="A0AAN9EHB3"/>